<reference evidence="2" key="1">
    <citation type="journal article" date="2019" name="Int. J. Syst. Evol. Microbiol.">
        <title>The Global Catalogue of Microorganisms (GCM) 10K type strain sequencing project: providing services to taxonomists for standard genome sequencing and annotation.</title>
        <authorList>
            <consortium name="The Broad Institute Genomics Platform"/>
            <consortium name="The Broad Institute Genome Sequencing Center for Infectious Disease"/>
            <person name="Wu L."/>
            <person name="Ma J."/>
        </authorList>
    </citation>
    <scope>NUCLEOTIDE SEQUENCE [LARGE SCALE GENOMIC DNA]</scope>
    <source>
        <strain evidence="2">CGMCC 4.7020</strain>
    </source>
</reference>
<name>A0ABW3XL78_9ACTN</name>
<evidence type="ECO:0000313" key="1">
    <source>
        <dbReference type="EMBL" id="MFD1308968.1"/>
    </source>
</evidence>
<proteinExistence type="predicted"/>
<organism evidence="1 2">
    <name type="scientific">Streptomyces kaempferi</name>
    <dbReference type="NCBI Taxonomy" id="333725"/>
    <lineage>
        <taxon>Bacteria</taxon>
        <taxon>Bacillati</taxon>
        <taxon>Actinomycetota</taxon>
        <taxon>Actinomycetes</taxon>
        <taxon>Kitasatosporales</taxon>
        <taxon>Streptomycetaceae</taxon>
        <taxon>Streptomyces</taxon>
    </lineage>
</organism>
<keyword evidence="2" id="KW-1185">Reference proteome</keyword>
<accession>A0ABW3XL78</accession>
<gene>
    <name evidence="1" type="ORF">ACFQ5X_24325</name>
</gene>
<evidence type="ECO:0000313" key="2">
    <source>
        <dbReference type="Proteomes" id="UP001597058"/>
    </source>
</evidence>
<dbReference type="EMBL" id="JBHTMM010000032">
    <property type="protein sequence ID" value="MFD1308968.1"/>
    <property type="molecule type" value="Genomic_DNA"/>
</dbReference>
<sequence>MNRPTVNRSSAAAGWLYRDAVEELPLRLAPGLARDLADLADARDQLPEEVAVDAVRRYLRDEGEHVRSLATRLARDHAGLLRRLGE</sequence>
<dbReference type="RefSeq" id="WP_381237172.1">
    <property type="nucleotide sequence ID" value="NZ_JBHSKH010000044.1"/>
</dbReference>
<dbReference type="Proteomes" id="UP001597058">
    <property type="component" value="Unassembled WGS sequence"/>
</dbReference>
<comment type="caution">
    <text evidence="1">The sequence shown here is derived from an EMBL/GenBank/DDBJ whole genome shotgun (WGS) entry which is preliminary data.</text>
</comment>
<protein>
    <submittedName>
        <fullName evidence="1">Uncharacterized protein</fullName>
    </submittedName>
</protein>